<evidence type="ECO:0000313" key="2">
    <source>
        <dbReference type="EMBL" id="RTE55209.1"/>
    </source>
</evidence>
<evidence type="ECO:0000256" key="1">
    <source>
        <dbReference type="SAM" id="Coils"/>
    </source>
</evidence>
<sequence length="147" mass="17303">MNTQNKKSHYMKWLDPGQMHRASVQWMSELKFTRDEQLFLNDLVKEYTLPLTDSEIFGESQDIIGAILSAEKEVVLLLKKVQAHENKLQVMLDNVDQLQQEKAYIASHWKIQSEINDYLTGYRTVKAKLFKLVSMVMKKDKNKYLLH</sequence>
<dbReference type="AlphaFoldDB" id="A0A3S0CN72"/>
<name>A0A3S0CN72_9FLAO</name>
<protein>
    <submittedName>
        <fullName evidence="2">Uncharacterized protein</fullName>
    </submittedName>
</protein>
<dbReference type="EMBL" id="RQPJ01000001">
    <property type="protein sequence ID" value="RTE55209.1"/>
    <property type="molecule type" value="Genomic_DNA"/>
</dbReference>
<gene>
    <name evidence="2" type="ORF">EHW67_01185</name>
</gene>
<reference evidence="2 3" key="1">
    <citation type="submission" date="2018-11" db="EMBL/GenBank/DDBJ databases">
        <title>Arenibacter aquaticus sp.nov., a marine bacterium isolated from surface seawater in the South China Sea.</title>
        <authorList>
            <person name="Guo J."/>
            <person name="Sun J."/>
        </authorList>
    </citation>
    <scope>NUCLEOTIDE SEQUENCE [LARGE SCALE GENOMIC DNA]</scope>
    <source>
        <strain evidence="2 3">GUO666</strain>
    </source>
</reference>
<accession>A0A3S0CN72</accession>
<dbReference type="Proteomes" id="UP000267585">
    <property type="component" value="Unassembled WGS sequence"/>
</dbReference>
<feature type="coiled-coil region" evidence="1">
    <location>
        <begin position="67"/>
        <end position="101"/>
    </location>
</feature>
<keyword evidence="3" id="KW-1185">Reference proteome</keyword>
<dbReference type="RefSeq" id="WP_126160512.1">
    <property type="nucleotide sequence ID" value="NZ_RQPJ01000001.1"/>
</dbReference>
<evidence type="ECO:0000313" key="3">
    <source>
        <dbReference type="Proteomes" id="UP000267585"/>
    </source>
</evidence>
<organism evidence="2 3">
    <name type="scientific">Arenibacter aquaticus</name>
    <dbReference type="NCBI Taxonomy" id="2489054"/>
    <lineage>
        <taxon>Bacteria</taxon>
        <taxon>Pseudomonadati</taxon>
        <taxon>Bacteroidota</taxon>
        <taxon>Flavobacteriia</taxon>
        <taxon>Flavobacteriales</taxon>
        <taxon>Flavobacteriaceae</taxon>
        <taxon>Arenibacter</taxon>
    </lineage>
</organism>
<comment type="caution">
    <text evidence="2">The sequence shown here is derived from an EMBL/GenBank/DDBJ whole genome shotgun (WGS) entry which is preliminary data.</text>
</comment>
<proteinExistence type="predicted"/>
<dbReference type="OrthoDB" id="1139121at2"/>
<keyword evidence="1" id="KW-0175">Coiled coil</keyword>